<evidence type="ECO:0000256" key="7">
    <source>
        <dbReference type="ARBA" id="ARBA00022958"/>
    </source>
</evidence>
<evidence type="ECO:0000256" key="6">
    <source>
        <dbReference type="ARBA" id="ARBA00022882"/>
    </source>
</evidence>
<feature type="transmembrane region" description="Helical" evidence="13">
    <location>
        <begin position="28"/>
        <end position="50"/>
    </location>
</feature>
<evidence type="ECO:0000259" key="14">
    <source>
        <dbReference type="Pfam" id="PF00520"/>
    </source>
</evidence>
<dbReference type="EMBL" id="BAABBN010000007">
    <property type="protein sequence ID" value="GAA3927623.1"/>
    <property type="molecule type" value="Genomic_DNA"/>
</dbReference>
<feature type="transmembrane region" description="Helical" evidence="13">
    <location>
        <begin position="195"/>
        <end position="216"/>
    </location>
</feature>
<evidence type="ECO:0000256" key="2">
    <source>
        <dbReference type="ARBA" id="ARBA00022448"/>
    </source>
</evidence>
<dbReference type="InterPro" id="IPR028325">
    <property type="entry name" value="VG_K_chnl"/>
</dbReference>
<evidence type="ECO:0000256" key="13">
    <source>
        <dbReference type="SAM" id="Phobius"/>
    </source>
</evidence>
<dbReference type="SUPFAM" id="SSF81324">
    <property type="entry name" value="Voltage-gated potassium channels"/>
    <property type="match status" value="1"/>
</dbReference>
<keyword evidence="16" id="KW-1185">Reference proteome</keyword>
<keyword evidence="2" id="KW-0813">Transport</keyword>
<evidence type="ECO:0000313" key="15">
    <source>
        <dbReference type="EMBL" id="GAA3927623.1"/>
    </source>
</evidence>
<keyword evidence="7" id="KW-0630">Potassium</keyword>
<feature type="transmembrane region" description="Helical" evidence="13">
    <location>
        <begin position="166"/>
        <end position="188"/>
    </location>
</feature>
<proteinExistence type="predicted"/>
<comment type="caution">
    <text evidence="15">The sequence shown here is derived from an EMBL/GenBank/DDBJ whole genome shotgun (WGS) entry which is preliminary data.</text>
</comment>
<dbReference type="InterPro" id="IPR027359">
    <property type="entry name" value="Volt_channel_dom_sf"/>
</dbReference>
<dbReference type="Gene3D" id="1.20.120.350">
    <property type="entry name" value="Voltage-gated potassium channels. Chain C"/>
    <property type="match status" value="1"/>
</dbReference>
<accession>A0ABP7MSG9</accession>
<feature type="domain" description="Ion transport" evidence="14">
    <location>
        <begin position="31"/>
        <end position="259"/>
    </location>
</feature>
<dbReference type="Gene3D" id="1.10.287.70">
    <property type="match status" value="1"/>
</dbReference>
<dbReference type="Proteomes" id="UP001501565">
    <property type="component" value="Unassembled WGS sequence"/>
</dbReference>
<feature type="transmembrane region" description="Helical" evidence="13">
    <location>
        <begin position="228"/>
        <end position="255"/>
    </location>
</feature>
<keyword evidence="3" id="KW-0633">Potassium transport</keyword>
<evidence type="ECO:0000256" key="3">
    <source>
        <dbReference type="ARBA" id="ARBA00022538"/>
    </source>
</evidence>
<feature type="transmembrane region" description="Helical" evidence="13">
    <location>
        <begin position="101"/>
        <end position="123"/>
    </location>
</feature>
<dbReference type="RefSeq" id="WP_344798868.1">
    <property type="nucleotide sequence ID" value="NZ_BAABBN010000007.1"/>
</dbReference>
<feature type="transmembrane region" description="Helical" evidence="13">
    <location>
        <begin position="62"/>
        <end position="81"/>
    </location>
</feature>
<keyword evidence="6" id="KW-0851">Voltage-gated channel</keyword>
<evidence type="ECO:0000256" key="10">
    <source>
        <dbReference type="ARBA" id="ARBA00023136"/>
    </source>
</evidence>
<keyword evidence="11" id="KW-0407">Ion channel</keyword>
<keyword evidence="5" id="KW-0631">Potassium channel</keyword>
<evidence type="ECO:0000256" key="11">
    <source>
        <dbReference type="ARBA" id="ARBA00023303"/>
    </source>
</evidence>
<comment type="subcellular location">
    <subcellularLocation>
        <location evidence="1">Membrane</location>
        <topology evidence="1">Multi-pass membrane protein</topology>
    </subcellularLocation>
</comment>
<keyword evidence="8 13" id="KW-1133">Transmembrane helix</keyword>
<evidence type="ECO:0000256" key="12">
    <source>
        <dbReference type="SAM" id="MobiDB-lite"/>
    </source>
</evidence>
<dbReference type="PANTHER" id="PTHR11537:SF254">
    <property type="entry name" value="POTASSIUM VOLTAGE-GATED CHANNEL PROTEIN SHAB"/>
    <property type="match status" value="1"/>
</dbReference>
<dbReference type="Pfam" id="PF00520">
    <property type="entry name" value="Ion_trans"/>
    <property type="match status" value="1"/>
</dbReference>
<protein>
    <submittedName>
        <fullName evidence="15">Ion transporter</fullName>
    </submittedName>
</protein>
<evidence type="ECO:0000256" key="5">
    <source>
        <dbReference type="ARBA" id="ARBA00022826"/>
    </source>
</evidence>
<feature type="region of interest" description="Disordered" evidence="12">
    <location>
        <begin position="263"/>
        <end position="282"/>
    </location>
</feature>
<dbReference type="InterPro" id="IPR005821">
    <property type="entry name" value="Ion_trans_dom"/>
</dbReference>
<evidence type="ECO:0000256" key="8">
    <source>
        <dbReference type="ARBA" id="ARBA00022989"/>
    </source>
</evidence>
<reference evidence="16" key="1">
    <citation type="journal article" date="2019" name="Int. J. Syst. Evol. Microbiol.">
        <title>The Global Catalogue of Microorganisms (GCM) 10K type strain sequencing project: providing services to taxonomists for standard genome sequencing and annotation.</title>
        <authorList>
            <consortium name="The Broad Institute Genomics Platform"/>
            <consortium name="The Broad Institute Genome Sequencing Center for Infectious Disease"/>
            <person name="Wu L."/>
            <person name="Ma J."/>
        </authorList>
    </citation>
    <scope>NUCLEOTIDE SEQUENCE [LARGE SCALE GENOMIC DNA]</scope>
    <source>
        <strain evidence="16">JCM 17551</strain>
    </source>
</reference>
<dbReference type="PRINTS" id="PR00169">
    <property type="entry name" value="KCHANNEL"/>
</dbReference>
<gene>
    <name evidence="15" type="ORF">GCM10022277_25000</name>
</gene>
<sequence length="319" mass="36541">MNDLTRSRPSLRNRWYEYLNEPSVENKASLVVALFIASAITLNIIEIVIGSMPRFSLHIKHWYVYTSQILIFIFAFEYFMRVWVASEGPATTKTNWEKRRAYIFSPMGFVDLFSFLPFLFFLFIPDHQLEDLRILKLVAMARLFKLTRYSASLGLLIRVYQENKRILLAAFLVMIALMFMASAGIYIFERQAQPVDFGSIPAAMWWAFATLTTVGYGDVTPITVGGKVFGSMVTVCGVGVAAMPAGIFASSFVQLMKEQERQERRNRKLAKSQKETQQHSEAITHLELSGSERLDVDYLMKEFDLTLEQAIGVVVHFRH</sequence>
<evidence type="ECO:0000256" key="9">
    <source>
        <dbReference type="ARBA" id="ARBA00023065"/>
    </source>
</evidence>
<evidence type="ECO:0000256" key="1">
    <source>
        <dbReference type="ARBA" id="ARBA00004141"/>
    </source>
</evidence>
<organism evidence="15 16">
    <name type="scientific">Litoribacillus peritrichatus</name>
    <dbReference type="NCBI Taxonomy" id="718191"/>
    <lineage>
        <taxon>Bacteria</taxon>
        <taxon>Pseudomonadati</taxon>
        <taxon>Pseudomonadota</taxon>
        <taxon>Gammaproteobacteria</taxon>
        <taxon>Oceanospirillales</taxon>
        <taxon>Oceanospirillaceae</taxon>
        <taxon>Litoribacillus</taxon>
    </lineage>
</organism>
<name>A0ABP7MSG9_9GAMM</name>
<keyword evidence="4 13" id="KW-0812">Transmembrane</keyword>
<dbReference type="PANTHER" id="PTHR11537">
    <property type="entry name" value="VOLTAGE-GATED POTASSIUM CHANNEL"/>
    <property type="match status" value="1"/>
</dbReference>
<evidence type="ECO:0000313" key="16">
    <source>
        <dbReference type="Proteomes" id="UP001501565"/>
    </source>
</evidence>
<evidence type="ECO:0000256" key="4">
    <source>
        <dbReference type="ARBA" id="ARBA00022692"/>
    </source>
</evidence>
<keyword evidence="9" id="KW-0406">Ion transport</keyword>
<feature type="compositionally biased region" description="Basic and acidic residues" evidence="12">
    <location>
        <begin position="272"/>
        <end position="282"/>
    </location>
</feature>
<keyword evidence="10 13" id="KW-0472">Membrane</keyword>